<keyword evidence="3" id="KW-1185">Reference proteome</keyword>
<protein>
    <submittedName>
        <fullName evidence="2">Uncharacterized protein</fullName>
    </submittedName>
</protein>
<feature type="region of interest" description="Disordered" evidence="1">
    <location>
        <begin position="1"/>
        <end position="45"/>
    </location>
</feature>
<dbReference type="EMBL" id="OX459946">
    <property type="protein sequence ID" value="CAI9153418.1"/>
    <property type="molecule type" value="Genomic_DNA"/>
</dbReference>
<feature type="region of interest" description="Disordered" evidence="1">
    <location>
        <begin position="65"/>
        <end position="170"/>
    </location>
</feature>
<evidence type="ECO:0000313" key="3">
    <source>
        <dbReference type="Proteomes" id="UP001176941"/>
    </source>
</evidence>
<dbReference type="Proteomes" id="UP001176941">
    <property type="component" value="Chromosome 10"/>
</dbReference>
<feature type="region of interest" description="Disordered" evidence="1">
    <location>
        <begin position="202"/>
        <end position="241"/>
    </location>
</feature>
<evidence type="ECO:0000313" key="2">
    <source>
        <dbReference type="EMBL" id="CAI9153418.1"/>
    </source>
</evidence>
<proteinExistence type="predicted"/>
<reference evidence="2" key="1">
    <citation type="submission" date="2023-04" db="EMBL/GenBank/DDBJ databases">
        <authorList>
            <consortium name="ELIXIR-Norway"/>
        </authorList>
    </citation>
    <scope>NUCLEOTIDE SEQUENCE [LARGE SCALE GENOMIC DNA]</scope>
</reference>
<feature type="compositionally biased region" description="Pro residues" evidence="1">
    <location>
        <begin position="124"/>
        <end position="133"/>
    </location>
</feature>
<name>A0ABN8XWJ7_RANTA</name>
<organism evidence="2 3">
    <name type="scientific">Rangifer tarandus platyrhynchus</name>
    <name type="common">Svalbard reindeer</name>
    <dbReference type="NCBI Taxonomy" id="3082113"/>
    <lineage>
        <taxon>Eukaryota</taxon>
        <taxon>Metazoa</taxon>
        <taxon>Chordata</taxon>
        <taxon>Craniata</taxon>
        <taxon>Vertebrata</taxon>
        <taxon>Euteleostomi</taxon>
        <taxon>Mammalia</taxon>
        <taxon>Eutheria</taxon>
        <taxon>Laurasiatheria</taxon>
        <taxon>Artiodactyla</taxon>
        <taxon>Ruminantia</taxon>
        <taxon>Pecora</taxon>
        <taxon>Cervidae</taxon>
        <taxon>Odocoileinae</taxon>
        <taxon>Rangifer</taxon>
    </lineage>
</organism>
<sequence>MRILETGIAPPTPRTPYLQKPFSPPPPPAPPPHEGSSRGSCQLQIQPLDIYCPSLDVQRLRLKDPSFDFAPNSSYRSDSLPGALPTCTGLPPPRDRASGRAGGRPGGPFLAGVRAGQPERPRKPPPAASPAPSAPEGRLPKSLPLPALRLTSSGSRCSGDRAQQPVPTERTTLLGTHRYPCPLSHPLGISSGLRARTVSATPGAEGEADRCPECPLPPDRLDLREGLATQGGEGRPSPVGTVALAVGGRRCEAPPPARV</sequence>
<accession>A0ABN8XWJ7</accession>
<feature type="compositionally biased region" description="Pro residues" evidence="1">
    <location>
        <begin position="22"/>
        <end position="33"/>
    </location>
</feature>
<evidence type="ECO:0000256" key="1">
    <source>
        <dbReference type="SAM" id="MobiDB-lite"/>
    </source>
</evidence>
<gene>
    <name evidence="2" type="ORF">MRATA1EN1_LOCUS2380</name>
</gene>